<proteinExistence type="predicted"/>
<dbReference type="EMBL" id="KL367511">
    <property type="protein sequence ID" value="KFD67758.1"/>
    <property type="molecule type" value="Genomic_DNA"/>
</dbReference>
<dbReference type="Proteomes" id="UP000030758">
    <property type="component" value="Unassembled WGS sequence"/>
</dbReference>
<evidence type="ECO:0000313" key="2">
    <source>
        <dbReference type="EMBL" id="KFD67758.1"/>
    </source>
</evidence>
<gene>
    <name evidence="1" type="ORF">M513_07499</name>
    <name evidence="2" type="ORF">M514_07499</name>
</gene>
<protein>
    <submittedName>
        <fullName evidence="2">Uncharacterized protein</fullName>
    </submittedName>
</protein>
<keyword evidence="3" id="KW-1185">Reference proteome</keyword>
<name>A0A085NE62_9BILA</name>
<accession>A0A085NE62</accession>
<reference evidence="2 3" key="1">
    <citation type="journal article" date="2014" name="Nat. Genet.">
        <title>Genome and transcriptome of the porcine whipworm Trichuris suis.</title>
        <authorList>
            <person name="Jex A.R."/>
            <person name="Nejsum P."/>
            <person name="Schwarz E.M."/>
            <person name="Hu L."/>
            <person name="Young N.D."/>
            <person name="Hall R.S."/>
            <person name="Korhonen P.K."/>
            <person name="Liao S."/>
            <person name="Thamsborg S."/>
            <person name="Xia J."/>
            <person name="Xu P."/>
            <person name="Wang S."/>
            <person name="Scheerlinck J.P."/>
            <person name="Hofmann A."/>
            <person name="Sternberg P.W."/>
            <person name="Wang J."/>
            <person name="Gasser R.B."/>
        </authorList>
    </citation>
    <scope>NUCLEOTIDE SEQUENCE [LARGE SCALE GENOMIC DNA]</scope>
    <source>
        <strain evidence="2">DCEP-RM93F</strain>
        <strain evidence="1">DCEP-RM93M</strain>
    </source>
</reference>
<evidence type="ECO:0000313" key="3">
    <source>
        <dbReference type="Proteomes" id="UP000030764"/>
    </source>
</evidence>
<dbReference type="Proteomes" id="UP000030764">
    <property type="component" value="Unassembled WGS sequence"/>
</dbReference>
<dbReference type="AlphaFoldDB" id="A0A085NE62"/>
<sequence length="106" mass="12296">MPLWTMMLQCSRHYCSSRLFNTIATASLNGADVEIGSNEDNFLFSHEKTVFCRCQVVESSVMEPVKYITFAETNKIEFLYFYVTYASLLVNDLLVTVKKDLHYFLN</sequence>
<organism evidence="2">
    <name type="scientific">Trichuris suis</name>
    <name type="common">pig whipworm</name>
    <dbReference type="NCBI Taxonomy" id="68888"/>
    <lineage>
        <taxon>Eukaryota</taxon>
        <taxon>Metazoa</taxon>
        <taxon>Ecdysozoa</taxon>
        <taxon>Nematoda</taxon>
        <taxon>Enoplea</taxon>
        <taxon>Dorylaimia</taxon>
        <taxon>Trichinellida</taxon>
        <taxon>Trichuridae</taxon>
        <taxon>Trichuris</taxon>
    </lineage>
</organism>
<evidence type="ECO:0000313" key="1">
    <source>
        <dbReference type="EMBL" id="KFD51620.1"/>
    </source>
</evidence>
<dbReference type="EMBL" id="KL363237">
    <property type="protein sequence ID" value="KFD51620.1"/>
    <property type="molecule type" value="Genomic_DNA"/>
</dbReference>